<name>A0A4S3JQ93_9EURO</name>
<evidence type="ECO:0000313" key="2">
    <source>
        <dbReference type="Proteomes" id="UP000308092"/>
    </source>
</evidence>
<dbReference type="VEuPathDB" id="FungiDB:EYZ11_004864"/>
<protein>
    <submittedName>
        <fullName evidence="1">Uncharacterized protein</fullName>
    </submittedName>
</protein>
<proteinExistence type="predicted"/>
<dbReference type="Proteomes" id="UP000308092">
    <property type="component" value="Unassembled WGS sequence"/>
</dbReference>
<accession>A0A4S3JQ93</accession>
<reference evidence="1 2" key="1">
    <citation type="submission" date="2019-03" db="EMBL/GenBank/DDBJ databases">
        <title>The genome sequence of a newly discovered highly antifungal drug resistant Aspergillus species, Aspergillus tanneri NIH 1004.</title>
        <authorList>
            <person name="Mounaud S."/>
            <person name="Singh I."/>
            <person name="Joardar V."/>
            <person name="Pakala S."/>
            <person name="Pakala S."/>
            <person name="Venepally P."/>
            <person name="Hoover J."/>
            <person name="Nierman W."/>
            <person name="Chung J."/>
            <person name="Losada L."/>
        </authorList>
    </citation>
    <scope>NUCLEOTIDE SEQUENCE [LARGE SCALE GENOMIC DNA]</scope>
    <source>
        <strain evidence="1 2">NIH1004</strain>
    </source>
</reference>
<gene>
    <name evidence="1" type="ORF">EYZ11_004864</name>
</gene>
<dbReference type="EMBL" id="SOSA01000148">
    <property type="protein sequence ID" value="THC95651.1"/>
    <property type="molecule type" value="Genomic_DNA"/>
</dbReference>
<sequence length="54" mass="6028">MMQVDFTKYQITLPLSLIKPRPILSRHGPTEDNSLIMGAAALPEKTDPTEHRAP</sequence>
<keyword evidence="2" id="KW-1185">Reference proteome</keyword>
<evidence type="ECO:0000313" key="1">
    <source>
        <dbReference type="EMBL" id="THC95651.1"/>
    </source>
</evidence>
<comment type="caution">
    <text evidence="1">The sequence shown here is derived from an EMBL/GenBank/DDBJ whole genome shotgun (WGS) entry which is preliminary data.</text>
</comment>
<dbReference type="AlphaFoldDB" id="A0A4S3JQ93"/>
<organism evidence="1 2">
    <name type="scientific">Aspergillus tanneri</name>
    <dbReference type="NCBI Taxonomy" id="1220188"/>
    <lineage>
        <taxon>Eukaryota</taxon>
        <taxon>Fungi</taxon>
        <taxon>Dikarya</taxon>
        <taxon>Ascomycota</taxon>
        <taxon>Pezizomycotina</taxon>
        <taxon>Eurotiomycetes</taxon>
        <taxon>Eurotiomycetidae</taxon>
        <taxon>Eurotiales</taxon>
        <taxon>Aspergillaceae</taxon>
        <taxon>Aspergillus</taxon>
        <taxon>Aspergillus subgen. Circumdati</taxon>
    </lineage>
</organism>